<dbReference type="Proteomes" id="UP000789706">
    <property type="component" value="Unassembled WGS sequence"/>
</dbReference>
<name>A0A9N9FXY8_9GLOM</name>
<evidence type="ECO:0000313" key="2">
    <source>
        <dbReference type="Proteomes" id="UP000789706"/>
    </source>
</evidence>
<reference evidence="1" key="1">
    <citation type="submission" date="2021-06" db="EMBL/GenBank/DDBJ databases">
        <authorList>
            <person name="Kallberg Y."/>
            <person name="Tangrot J."/>
            <person name="Rosling A."/>
        </authorList>
    </citation>
    <scope>NUCLEOTIDE SEQUENCE</scope>
    <source>
        <strain evidence="1">AZ414A</strain>
    </source>
</reference>
<protein>
    <submittedName>
        <fullName evidence="1">8380_t:CDS:1</fullName>
    </submittedName>
</protein>
<dbReference type="EMBL" id="CAJVPK010001100">
    <property type="protein sequence ID" value="CAG8570791.1"/>
    <property type="molecule type" value="Genomic_DNA"/>
</dbReference>
<dbReference type="OrthoDB" id="10050372at2759"/>
<sequence length="139" mass="16614">MYTQNEYEELLRAYRLIGRTVFPTKGKRVEMRFETFYGAYVKRREEIKILQQNKGIINLNTNNVYDFIEFSVCLEKHTMKISIKYENLKLCIPTNTVIYQIEEDDNNSITSLKRLRKLEKYFKETSLLKAFDNVFVDAS</sequence>
<gene>
    <name evidence="1" type="ORF">DEBURN_LOCUS8070</name>
</gene>
<comment type="caution">
    <text evidence="1">The sequence shown here is derived from an EMBL/GenBank/DDBJ whole genome shotgun (WGS) entry which is preliminary data.</text>
</comment>
<accession>A0A9N9FXY8</accession>
<proteinExistence type="predicted"/>
<keyword evidence="2" id="KW-1185">Reference proteome</keyword>
<organism evidence="1 2">
    <name type="scientific">Diversispora eburnea</name>
    <dbReference type="NCBI Taxonomy" id="1213867"/>
    <lineage>
        <taxon>Eukaryota</taxon>
        <taxon>Fungi</taxon>
        <taxon>Fungi incertae sedis</taxon>
        <taxon>Mucoromycota</taxon>
        <taxon>Glomeromycotina</taxon>
        <taxon>Glomeromycetes</taxon>
        <taxon>Diversisporales</taxon>
        <taxon>Diversisporaceae</taxon>
        <taxon>Diversispora</taxon>
    </lineage>
</organism>
<dbReference type="AlphaFoldDB" id="A0A9N9FXY8"/>
<dbReference type="CDD" id="cd23836">
    <property type="entry name" value="DRWD-C_CENP-O"/>
    <property type="match status" value="1"/>
</dbReference>
<evidence type="ECO:0000313" key="1">
    <source>
        <dbReference type="EMBL" id="CAG8570791.1"/>
    </source>
</evidence>